<reference evidence="2 3" key="1">
    <citation type="submission" date="2020-03" db="EMBL/GenBank/DDBJ databases">
        <title>Soil Listeria distribution.</title>
        <authorList>
            <person name="Liao J."/>
            <person name="Wiedmann M."/>
        </authorList>
    </citation>
    <scope>NUCLEOTIDE SEQUENCE [LARGE SCALE GENOMIC DNA]</scope>
    <source>
        <strain evidence="2 3">FSL L7-1614</strain>
    </source>
</reference>
<gene>
    <name evidence="2" type="ORF">HB850_10530</name>
</gene>
<keyword evidence="2" id="KW-0808">Transferase</keyword>
<evidence type="ECO:0000259" key="1">
    <source>
        <dbReference type="PROSITE" id="PS51186"/>
    </source>
</evidence>
<dbReference type="InterPro" id="IPR051556">
    <property type="entry name" value="N-term/lysine_N-AcTrnsfr"/>
</dbReference>
<comment type="caution">
    <text evidence="2">The sequence shown here is derived from an EMBL/GenBank/DDBJ whole genome shotgun (WGS) entry which is preliminary data.</text>
</comment>
<protein>
    <submittedName>
        <fullName evidence="2">GNAT family N-acetyltransferase</fullName>
    </submittedName>
</protein>
<accession>A0A841YXY7</accession>
<dbReference type="InterPro" id="IPR000182">
    <property type="entry name" value="GNAT_dom"/>
</dbReference>
<dbReference type="EMBL" id="JAARQN010000009">
    <property type="protein sequence ID" value="MBC1458195.1"/>
    <property type="molecule type" value="Genomic_DNA"/>
</dbReference>
<dbReference type="GO" id="GO:0016747">
    <property type="term" value="F:acyltransferase activity, transferring groups other than amino-acyl groups"/>
    <property type="evidence" value="ECO:0007669"/>
    <property type="project" value="InterPro"/>
</dbReference>
<proteinExistence type="predicted"/>
<evidence type="ECO:0000313" key="3">
    <source>
        <dbReference type="Proteomes" id="UP000569903"/>
    </source>
</evidence>
<dbReference type="CDD" id="cd04301">
    <property type="entry name" value="NAT_SF"/>
    <property type="match status" value="1"/>
</dbReference>
<name>A0A841YXY7_9LIST</name>
<evidence type="ECO:0000313" key="2">
    <source>
        <dbReference type="EMBL" id="MBC1458195.1"/>
    </source>
</evidence>
<dbReference type="PROSITE" id="PS51186">
    <property type="entry name" value="GNAT"/>
    <property type="match status" value="1"/>
</dbReference>
<dbReference type="RefSeq" id="WP_185389398.1">
    <property type="nucleotide sequence ID" value="NZ_JAARQN010000009.1"/>
</dbReference>
<dbReference type="Proteomes" id="UP000569903">
    <property type="component" value="Unassembled WGS sequence"/>
</dbReference>
<organism evidence="2 3">
    <name type="scientific">Listeria newyorkensis</name>
    <dbReference type="NCBI Taxonomy" id="1497681"/>
    <lineage>
        <taxon>Bacteria</taxon>
        <taxon>Bacillati</taxon>
        <taxon>Bacillota</taxon>
        <taxon>Bacilli</taxon>
        <taxon>Bacillales</taxon>
        <taxon>Listeriaceae</taxon>
        <taxon>Listeria</taxon>
    </lineage>
</organism>
<dbReference type="SUPFAM" id="SSF55729">
    <property type="entry name" value="Acyl-CoA N-acyltransferases (Nat)"/>
    <property type="match status" value="1"/>
</dbReference>
<dbReference type="InterPro" id="IPR016181">
    <property type="entry name" value="Acyl_CoA_acyltransferase"/>
</dbReference>
<sequence>MKIKKWTECDIIPYEVLLLADPDQEEVNRYFFQSDVFLLIENECICGVVCIQNKENCSEIINIAVLPAYQNRNYGKKLLQHTITYAGELNQSTLLVKTANSSIQALVFYQKAGFRMVEIIPNYFTQHYSEPIFENGILAQDQIVLKFLINEN</sequence>
<dbReference type="Gene3D" id="3.40.630.30">
    <property type="match status" value="1"/>
</dbReference>
<dbReference type="AlphaFoldDB" id="A0A841YXY7"/>
<dbReference type="PANTHER" id="PTHR42919:SF26">
    <property type="entry name" value="ACETYLTRANSFERASE"/>
    <property type="match status" value="1"/>
</dbReference>
<dbReference type="Pfam" id="PF00583">
    <property type="entry name" value="Acetyltransf_1"/>
    <property type="match status" value="1"/>
</dbReference>
<dbReference type="PANTHER" id="PTHR42919">
    <property type="entry name" value="N-ALPHA-ACETYLTRANSFERASE"/>
    <property type="match status" value="1"/>
</dbReference>
<feature type="domain" description="N-acetyltransferase" evidence="1">
    <location>
        <begin position="1"/>
        <end position="135"/>
    </location>
</feature>